<protein>
    <submittedName>
        <fullName evidence="3">Inositol-3-phosphate synthase</fullName>
        <ecNumber evidence="3">5.5.1.4</ecNumber>
    </submittedName>
</protein>
<dbReference type="GO" id="GO:0008654">
    <property type="term" value="P:phospholipid biosynthetic process"/>
    <property type="evidence" value="ECO:0007669"/>
    <property type="project" value="InterPro"/>
</dbReference>
<dbReference type="InterPro" id="IPR036291">
    <property type="entry name" value="NAD(P)-bd_dom_sf"/>
</dbReference>
<accession>A0A4R4RI71</accession>
<proteinExistence type="inferred from homology"/>
<evidence type="ECO:0000313" key="4">
    <source>
        <dbReference type="Proteomes" id="UP000295621"/>
    </source>
</evidence>
<dbReference type="Gene3D" id="3.30.360.10">
    <property type="entry name" value="Dihydrodipicolinate Reductase, domain 2"/>
    <property type="match status" value="1"/>
</dbReference>
<dbReference type="InterPro" id="IPR013021">
    <property type="entry name" value="Myo-inos-1-P_Synthase_GAPDH"/>
</dbReference>
<dbReference type="NCBIfam" id="TIGR03450">
    <property type="entry name" value="mycothiol_INO1"/>
    <property type="match status" value="1"/>
</dbReference>
<dbReference type="RefSeq" id="WP_131985475.1">
    <property type="nucleotide sequence ID" value="NZ_SMKL01000047.1"/>
</dbReference>
<reference evidence="3 4" key="1">
    <citation type="submission" date="2019-02" db="EMBL/GenBank/DDBJ databases">
        <title>Draft genome sequences of novel Actinobacteria.</title>
        <authorList>
            <person name="Sahin N."/>
            <person name="Ay H."/>
            <person name="Saygin H."/>
        </authorList>
    </citation>
    <scope>NUCLEOTIDE SEQUENCE [LARGE SCALE GENOMIC DNA]</scope>
    <source>
        <strain evidence="3 4">KC603</strain>
    </source>
</reference>
<dbReference type="InterPro" id="IPR017815">
    <property type="entry name" value="Myo-inos-1-P_Synthase_actino"/>
</dbReference>
<evidence type="ECO:0000259" key="2">
    <source>
        <dbReference type="Pfam" id="PF01658"/>
    </source>
</evidence>
<dbReference type="PIRSF" id="PIRSF015578">
    <property type="entry name" value="Myoinos-ppht_syn"/>
    <property type="match status" value="1"/>
</dbReference>
<name>A0A4R4RI71_9ACTN</name>
<gene>
    <name evidence="3" type="ORF">E1212_19455</name>
</gene>
<dbReference type="GO" id="GO:0004512">
    <property type="term" value="F:inositol-3-phosphate synthase activity"/>
    <property type="evidence" value="ECO:0007669"/>
    <property type="project" value="UniProtKB-EC"/>
</dbReference>
<dbReference type="GO" id="GO:0006021">
    <property type="term" value="P:inositol biosynthetic process"/>
    <property type="evidence" value="ECO:0007669"/>
    <property type="project" value="InterPro"/>
</dbReference>
<dbReference type="SUPFAM" id="SSF51735">
    <property type="entry name" value="NAD(P)-binding Rossmann-fold domains"/>
    <property type="match status" value="1"/>
</dbReference>
<dbReference type="Gene3D" id="3.40.50.720">
    <property type="entry name" value="NAD(P)-binding Rossmann-like Domain"/>
    <property type="match status" value="1"/>
</dbReference>
<comment type="similarity">
    <text evidence="1">Belongs to the myo-inositol 1-phosphate synthase family.</text>
</comment>
<dbReference type="InterPro" id="IPR002587">
    <property type="entry name" value="Myo-inos-1-P_Synthase"/>
</dbReference>
<organism evidence="3 4">
    <name type="scientific">Jiangella ureilytica</name>
    <dbReference type="NCBI Taxonomy" id="2530374"/>
    <lineage>
        <taxon>Bacteria</taxon>
        <taxon>Bacillati</taxon>
        <taxon>Actinomycetota</taxon>
        <taxon>Actinomycetes</taxon>
        <taxon>Jiangellales</taxon>
        <taxon>Jiangellaceae</taxon>
        <taxon>Jiangella</taxon>
    </lineage>
</organism>
<feature type="domain" description="Myo-inositol-1-phosphate synthase GAPDH-like" evidence="2">
    <location>
        <begin position="191"/>
        <end position="299"/>
    </location>
</feature>
<comment type="caution">
    <text evidence="3">The sequence shown here is derived from an EMBL/GenBank/DDBJ whole genome shotgun (WGS) entry which is preliminary data.</text>
</comment>
<dbReference type="Proteomes" id="UP000295621">
    <property type="component" value="Unassembled WGS sequence"/>
</dbReference>
<evidence type="ECO:0000313" key="3">
    <source>
        <dbReference type="EMBL" id="TDC49034.1"/>
    </source>
</evidence>
<sequence>MSSVRVGIVGVGNCAASLVQGVHYYRDADPATKVPGLMHVQFGDYHVRDVEFVAAFDVDAKKVGQDLADAIGASENNTIKICDVPPTGVVVQRGHTLDGLGKYYRETIVEDESEPVDVVAALKAAKVDVLVCYLPVGSEEAAKFYAQAAIDAGVGFVNCLPVFIAGTPEWADKFTAAGVPIVGDDIKSQIGATITHRVLAKLFEDRGVTVDRTYQLNVGGNMDFKNMLERERLESKKISKTQSVTSQLVDGLEPRNVHIGPSDYVQWLDDRKWAFIRLEGRNFGDVPLNLEYKLEVWDSPNSAGIVIDALRAAKIAMDRGIGGPILSASSYFMKSPPEQYSDDVCREKVEQFIRGEIER</sequence>
<dbReference type="EMBL" id="SMKL01000047">
    <property type="protein sequence ID" value="TDC49034.1"/>
    <property type="molecule type" value="Genomic_DNA"/>
</dbReference>
<dbReference type="InterPro" id="IPR052199">
    <property type="entry name" value="MIPS"/>
</dbReference>
<keyword evidence="3" id="KW-0413">Isomerase</keyword>
<dbReference type="PANTHER" id="PTHR43125">
    <property type="entry name" value="INOSITOL-3-PHOSPHATE SYNTHASE"/>
    <property type="match status" value="1"/>
</dbReference>
<keyword evidence="4" id="KW-1185">Reference proteome</keyword>
<dbReference type="OrthoDB" id="9766811at2"/>
<dbReference type="SUPFAM" id="SSF55347">
    <property type="entry name" value="Glyceraldehyde-3-phosphate dehydrogenase-like, C-terminal domain"/>
    <property type="match status" value="1"/>
</dbReference>
<dbReference type="PANTHER" id="PTHR43125:SF1">
    <property type="entry name" value="INOSITOL-3-PHOSPHATE SYNTHASE"/>
    <property type="match status" value="1"/>
</dbReference>
<dbReference type="Pfam" id="PF01658">
    <property type="entry name" value="Inos-1-P_synth"/>
    <property type="match status" value="1"/>
</dbReference>
<evidence type="ECO:0000256" key="1">
    <source>
        <dbReference type="ARBA" id="ARBA00010813"/>
    </source>
</evidence>
<dbReference type="EC" id="5.5.1.4" evidence="3"/>
<dbReference type="AlphaFoldDB" id="A0A4R4RI71"/>